<dbReference type="SUPFAM" id="SSF75011">
    <property type="entry name" value="3-carboxy-cis,cis-mucoante lactonizing enzyme"/>
    <property type="match status" value="1"/>
</dbReference>
<dbReference type="Pfam" id="PF09992">
    <property type="entry name" value="NAGPA"/>
    <property type="match status" value="1"/>
</dbReference>
<dbReference type="InterPro" id="IPR029052">
    <property type="entry name" value="Metallo-depent_PP-like"/>
</dbReference>
<dbReference type="RefSeq" id="WP_266069822.1">
    <property type="nucleotide sequence ID" value="NZ_JAPJDA010000015.1"/>
</dbReference>
<evidence type="ECO:0000313" key="4">
    <source>
        <dbReference type="EMBL" id="MCX2838561.1"/>
    </source>
</evidence>
<evidence type="ECO:0000259" key="2">
    <source>
        <dbReference type="Pfam" id="PF09992"/>
    </source>
</evidence>
<feature type="domain" description="Phosphodiester glycosidase" evidence="2">
    <location>
        <begin position="93"/>
        <end position="272"/>
    </location>
</feature>
<dbReference type="EMBL" id="JAPJDA010000015">
    <property type="protein sequence ID" value="MCX2838561.1"/>
    <property type="molecule type" value="Genomic_DNA"/>
</dbReference>
<evidence type="ECO:0000259" key="1">
    <source>
        <dbReference type="Pfam" id="PF00149"/>
    </source>
</evidence>
<keyword evidence="4" id="KW-0326">Glycosidase</keyword>
<dbReference type="Proteomes" id="UP001148482">
    <property type="component" value="Unassembled WGS sequence"/>
</dbReference>
<comment type="caution">
    <text evidence="4">The sequence shown here is derived from an EMBL/GenBank/DDBJ whole genome shotgun (WGS) entry which is preliminary data.</text>
</comment>
<name>A0A9X3CX98_9FLAO</name>
<dbReference type="InterPro" id="IPR018711">
    <property type="entry name" value="NAGPA"/>
</dbReference>
<feature type="domain" description="Calcineurin-like phosphoesterase" evidence="1">
    <location>
        <begin position="443"/>
        <end position="652"/>
    </location>
</feature>
<dbReference type="Gene3D" id="3.60.21.10">
    <property type="match status" value="1"/>
</dbReference>
<dbReference type="Pfam" id="PF00149">
    <property type="entry name" value="Metallophos"/>
    <property type="match status" value="1"/>
</dbReference>
<dbReference type="PANTHER" id="PTHR40446">
    <property type="entry name" value="N-ACETYLGLUCOSAMINE-1-PHOSPHODIESTER ALPHA-N-ACETYLGLUCOSAMINIDASE"/>
    <property type="match status" value="1"/>
</dbReference>
<protein>
    <submittedName>
        <fullName evidence="4">Phosphodiester glycosidase family protein</fullName>
    </submittedName>
</protein>
<dbReference type="GO" id="GO:0016798">
    <property type="term" value="F:hydrolase activity, acting on glycosyl bonds"/>
    <property type="evidence" value="ECO:0007669"/>
    <property type="project" value="UniProtKB-KW"/>
</dbReference>
<keyword evidence="5" id="KW-1185">Reference proteome</keyword>
<dbReference type="PANTHER" id="PTHR40446:SF2">
    <property type="entry name" value="N-ACETYLGLUCOSAMINE-1-PHOSPHODIESTER ALPHA-N-ACETYLGLUCOSAMINIDASE"/>
    <property type="match status" value="1"/>
</dbReference>
<reference evidence="4" key="1">
    <citation type="submission" date="2022-11" db="EMBL/GenBank/DDBJ databases">
        <title>Salinimicrobium profundisediminis sp. nov., isolated from deep-sea sediment of the Mariana Trench.</title>
        <authorList>
            <person name="Fu H."/>
        </authorList>
    </citation>
    <scope>NUCLEOTIDE SEQUENCE</scope>
    <source>
        <strain evidence="4">MT39</strain>
    </source>
</reference>
<sequence length="1258" mass="138458">MYTRSISLLLFFWIGINSLFAQQIKLDWQPREDLNILLPASVQIFDGFGSLADGAPVKAVYAKIDLKDENLKLRAIGSNTHRETTKQTHDNNNGILSINGGYFAATSSVSALISDGEIIAPGPSGETPRGAFGMLNAKPQITWTLASEDKIPFNILLPEGKRGKAFSATQAVGGGPVLLKDGKINVTTKEEGFGGSHTIRHPRTAIGYDGQEHLIMMVVDGRQKASAGVTLPELAILMKMTGAKEALNLDGGGSSAMVAKNEVVNIPADITGGNRNSLRKNASALVLSQKLRAKEKEIFYYDTSGDNYREFGLWKNSNAVNYYGNTPSRTTSAGLNYNKAIYKFDSLPQKNYQLAAWWTVNEEENTSKAAYVIHHAHNRDTVYVDQSSLKTQGKWNVLGTYQLGAKDSLEIIGAGKEGSLVADAIRLVATTNSPVLPARGDVRIAVISDLNSGLGAANYEWQVDSIINRIPRLWQPDLVVCGGDMVAGMGINDSLLLKKMWAGFDDHIAQPLKNAKIPFAFTLGNHDGPRSYKLERAMTARYWNDNLPSLNFIDKTHFPHYYSFVKDGVFFVSWDASSSEITSENLAWMEQQFETPEAKNAGYRFVLGHMPLYSVAQERDSKGNVLQQPEKLQNLLEKHKVHTYISGHQHAYYPGKRGDLKFFNTGAAGSGARGWLTLEDAPVNTVTIMDIFKENDSIAYTTYEIKTPDAGKMKIFDEKKLPASVFGVNGHILRQDVAVNSSAEGIFSPVSTAEKATGKVLAKISSKNVIFEGSLQDLSGKAVAADLFLGRHTEKGKKLLSLKLKSRRSGARISGEMPASRDLQEYLSVGALYVQVESTSGTFRAQLYPQNNQLPPAPQITSHQEKNIYGLRNLEALYELQWEKVIDPDGDFVSYKYEVATDRGFKNVIFQQYSGRSNSIKLTEQDWFNFLGNASEGEPVRFYHRVTATDGKNISPGPVAALRLMKSTQPLDDLIEVPATKLKFSGKIHPSGAGYGAEWDHMGKIWLADYNSGLIIKDSNGDDVPFSPLTEVKINQETYNLRPVNGIGVDNDGNILVGRNRHLIKINAKTGEGLAVWEVPEGKRAITAPRASASGEIYAMSLFGDDPNYVLKQSINDPTTFELVRTLELESRILSRTFDMGHDGKTLYFPDPGSPIIQKFSSEDGISYKKEKDIVSTASGSSAIEIMEDGRLFAAVRASGIAPSTFHFRDEKEQRMWTIELPEVDGAEPRGIGVSPDGKTLIFCSWDKGGGFYRFDIE</sequence>
<evidence type="ECO:0000313" key="5">
    <source>
        <dbReference type="Proteomes" id="UP001148482"/>
    </source>
</evidence>
<accession>A0A9X3CX98</accession>
<proteinExistence type="predicted"/>
<gene>
    <name evidence="4" type="ORF">OQ279_10375</name>
</gene>
<evidence type="ECO:0000259" key="3">
    <source>
        <dbReference type="Pfam" id="PF25275"/>
    </source>
</evidence>
<keyword evidence="4" id="KW-0378">Hydrolase</keyword>
<dbReference type="InterPro" id="IPR033803">
    <property type="entry name" value="CBD-like_Golvesin-Xly"/>
</dbReference>
<feature type="domain" description="Golvesin/Xly CBD-like" evidence="3">
    <location>
        <begin position="304"/>
        <end position="428"/>
    </location>
</feature>
<dbReference type="Pfam" id="PF25275">
    <property type="entry name" value="Golvesin_C"/>
    <property type="match status" value="1"/>
</dbReference>
<organism evidence="4 5">
    <name type="scientific">Salinimicrobium profundisediminis</name>
    <dbReference type="NCBI Taxonomy" id="2994553"/>
    <lineage>
        <taxon>Bacteria</taxon>
        <taxon>Pseudomonadati</taxon>
        <taxon>Bacteroidota</taxon>
        <taxon>Flavobacteriia</taxon>
        <taxon>Flavobacteriales</taxon>
        <taxon>Flavobacteriaceae</taxon>
        <taxon>Salinimicrobium</taxon>
    </lineage>
</organism>
<dbReference type="InterPro" id="IPR004843">
    <property type="entry name" value="Calcineurin-like_PHP"/>
</dbReference>
<dbReference type="AlphaFoldDB" id="A0A9X3CX98"/>
<dbReference type="SUPFAM" id="SSF56300">
    <property type="entry name" value="Metallo-dependent phosphatases"/>
    <property type="match status" value="1"/>
</dbReference>